<proteinExistence type="predicted"/>
<sequence length="856" mass="94615">MSPAIVDEEKVLLEALGRRRVLQECPEKCSPEEALQRAADIIDRETERITLEWEQLIREPGLLTRKSLASECDRLMGEACVVIGFVFQRAVPSPSLRDSLHLGVLAASAIVCRVATFSYERAAPCIAVRHLAYTIRAVEACIPLRDTKYIFWLVQLYSLLCACVEASPQDGGAQECYQNALKVANEGIESISLLQKLENMAPPVPEDRQRLINEALLIVKGLRAKYEFWTNSLASGSINPDCCSDLQAHCGIGDGDNPAPISTIDLLLEVLKVPWSLLTPNDSERREDNTDGEGAEREADLLQRLRVEFLRQVIDYASVPLGVIADGCKEYEELISSKVMSTEDSASAEDEGQPTNAEGCSKRSEAVVALFTIVSHYTHRAWLVAMAKGFIAQEAAAAALSIGAHASLLELTFRLQLQDKFDELLEVFNQRLKYRHLINPPLVAVDSLVTRGEEKPVPPAGWTILTGDLNRFSSKWKLGSLGVKKTAPGEDLAEPEPLPTDKESSSSNETPVHVYLIGQYLNLWELDNTEPGEGSIRRICNVGLVFSREAPVDSNGVVTEQKEIHQLTGDTSSDRAASAALRFHCLPLPIDLASAEENELAPFLIYSTYDEPSCALDRGPSLHALDDLELTTSPIWILTDISTRSLPSAEALEDSSGQSWSQMNSIIRVDLRMSAAEHVNLPFHHPIYLGAQIDLDCAVVQYRRVRLLSLMETVDAHPEQLPTATIQLARLLEGDCGDALIDSHEQLVLDAAMLLWHRHSAPHLQDLKMQEARADEETSIGIPLLTRLVQVLCALPRRLDDIASTVTEICLRIDQLAPEQQVSTSRKCYSALRGAYDILAWNSGRRSIDAQLHREV</sequence>
<organism evidence="2 3">
    <name type="scientific">Perkinsus olseni</name>
    <name type="common">Perkinsus atlanticus</name>
    <dbReference type="NCBI Taxonomy" id="32597"/>
    <lineage>
        <taxon>Eukaryota</taxon>
        <taxon>Sar</taxon>
        <taxon>Alveolata</taxon>
        <taxon>Perkinsozoa</taxon>
        <taxon>Perkinsea</taxon>
        <taxon>Perkinsida</taxon>
        <taxon>Perkinsidae</taxon>
        <taxon>Perkinsus</taxon>
    </lineage>
</organism>
<dbReference type="Proteomes" id="UP000541610">
    <property type="component" value="Unassembled WGS sequence"/>
</dbReference>
<dbReference type="EMBL" id="JABANP010000517">
    <property type="protein sequence ID" value="KAF4681422.1"/>
    <property type="molecule type" value="Genomic_DNA"/>
</dbReference>
<evidence type="ECO:0000256" key="1">
    <source>
        <dbReference type="SAM" id="MobiDB-lite"/>
    </source>
</evidence>
<evidence type="ECO:0000313" key="3">
    <source>
        <dbReference type="Proteomes" id="UP000541610"/>
    </source>
</evidence>
<accession>A0A7J6NC02</accession>
<reference evidence="2 3" key="1">
    <citation type="submission" date="2020-04" db="EMBL/GenBank/DDBJ databases">
        <title>Perkinsus olseni comparative genomics.</title>
        <authorList>
            <person name="Bogema D.R."/>
        </authorList>
    </citation>
    <scope>NUCLEOTIDE SEQUENCE [LARGE SCALE GENOMIC DNA]</scope>
    <source>
        <strain evidence="2">00978-12</strain>
    </source>
</reference>
<comment type="caution">
    <text evidence="2">The sequence shown here is derived from an EMBL/GenBank/DDBJ whole genome shotgun (WGS) entry which is preliminary data.</text>
</comment>
<feature type="region of interest" description="Disordered" evidence="1">
    <location>
        <begin position="486"/>
        <end position="509"/>
    </location>
</feature>
<dbReference type="OrthoDB" id="10532371at2759"/>
<dbReference type="AlphaFoldDB" id="A0A7J6NC02"/>
<evidence type="ECO:0000313" key="2">
    <source>
        <dbReference type="EMBL" id="KAF4681422.1"/>
    </source>
</evidence>
<protein>
    <submittedName>
        <fullName evidence="2">Uncharacterized protein</fullName>
    </submittedName>
</protein>
<name>A0A7J6NC02_PEROL</name>
<gene>
    <name evidence="2" type="ORF">FOZ60_012102</name>
</gene>